<evidence type="ECO:0000256" key="2">
    <source>
        <dbReference type="ARBA" id="ARBA00023015"/>
    </source>
</evidence>
<dbReference type="Gene3D" id="1.10.10.10">
    <property type="entry name" value="Winged helix-like DNA-binding domain superfamily/Winged helix DNA-binding domain"/>
    <property type="match status" value="1"/>
</dbReference>
<evidence type="ECO:0000256" key="4">
    <source>
        <dbReference type="ARBA" id="ARBA00023163"/>
    </source>
</evidence>
<dbReference type="FunFam" id="1.10.10.10:FF:000001">
    <property type="entry name" value="LysR family transcriptional regulator"/>
    <property type="match status" value="1"/>
</dbReference>
<dbReference type="EMBL" id="CP080507">
    <property type="protein sequence ID" value="QYM78256.1"/>
    <property type="molecule type" value="Genomic_DNA"/>
</dbReference>
<evidence type="ECO:0000259" key="5">
    <source>
        <dbReference type="PROSITE" id="PS50931"/>
    </source>
</evidence>
<evidence type="ECO:0000313" key="7">
    <source>
        <dbReference type="Proteomes" id="UP000825051"/>
    </source>
</evidence>
<dbReference type="InterPro" id="IPR036388">
    <property type="entry name" value="WH-like_DNA-bd_sf"/>
</dbReference>
<dbReference type="AlphaFoldDB" id="A0A8F9TSJ0"/>
<keyword evidence="3" id="KW-0238">DNA-binding</keyword>
<keyword evidence="7" id="KW-1185">Reference proteome</keyword>
<evidence type="ECO:0000313" key="6">
    <source>
        <dbReference type="EMBL" id="QYM78256.1"/>
    </source>
</evidence>
<dbReference type="PROSITE" id="PS50931">
    <property type="entry name" value="HTH_LYSR"/>
    <property type="match status" value="1"/>
</dbReference>
<dbReference type="RefSeq" id="WP_220161360.1">
    <property type="nucleotide sequence ID" value="NZ_CP080507.1"/>
</dbReference>
<dbReference type="InterPro" id="IPR036390">
    <property type="entry name" value="WH_DNA-bd_sf"/>
</dbReference>
<keyword evidence="2" id="KW-0805">Transcription regulation</keyword>
<dbReference type="InterPro" id="IPR005119">
    <property type="entry name" value="LysR_subst-bd"/>
</dbReference>
<dbReference type="PANTHER" id="PTHR30346:SF28">
    <property type="entry name" value="HTH-TYPE TRANSCRIPTIONAL REGULATOR CYNR"/>
    <property type="match status" value="1"/>
</dbReference>
<dbReference type="PANTHER" id="PTHR30346">
    <property type="entry name" value="TRANSCRIPTIONAL DUAL REGULATOR HCAR-RELATED"/>
    <property type="match status" value="1"/>
</dbReference>
<protein>
    <submittedName>
        <fullName evidence="6">LysR family transcriptional regulator</fullName>
    </submittedName>
</protein>
<dbReference type="Proteomes" id="UP000825051">
    <property type="component" value="Chromosome"/>
</dbReference>
<organism evidence="6 7">
    <name type="scientific">Horticoccus luteus</name>
    <dbReference type="NCBI Taxonomy" id="2862869"/>
    <lineage>
        <taxon>Bacteria</taxon>
        <taxon>Pseudomonadati</taxon>
        <taxon>Verrucomicrobiota</taxon>
        <taxon>Opitutia</taxon>
        <taxon>Opitutales</taxon>
        <taxon>Opitutaceae</taxon>
        <taxon>Horticoccus</taxon>
    </lineage>
</organism>
<dbReference type="GO" id="GO:0003677">
    <property type="term" value="F:DNA binding"/>
    <property type="evidence" value="ECO:0007669"/>
    <property type="project" value="UniProtKB-KW"/>
</dbReference>
<dbReference type="KEGG" id="ole:K0B96_13225"/>
<keyword evidence="4" id="KW-0804">Transcription</keyword>
<sequence>MLEKLRLFLVVLEEGSLRRAADRLHLSQSAITRQLQLLEHDLGGRVLERSSSGVRPTNGGNALAERAKTLLADYDSSMAEVRRLVRGENERLRIGYIASATQEYLGPALAALRRAHPRLKIKMLDQTPGEMINALRQGEIDLALTLHGVDLLSRDFYARKLATVRSLVALPASHRLAAERQVSLSQLRDEIFIRGSDDVVPGYNQRIVQFCRTHGGFRPRLVTIASATGLVESLALAANEDAISIQPAFISHLNVPNAVLVPIADAGATWDLFVVWQRGKVASPLRTLLSELNLSPGK</sequence>
<dbReference type="GO" id="GO:0003700">
    <property type="term" value="F:DNA-binding transcription factor activity"/>
    <property type="evidence" value="ECO:0007669"/>
    <property type="project" value="InterPro"/>
</dbReference>
<gene>
    <name evidence="6" type="ORF">K0B96_13225</name>
</gene>
<evidence type="ECO:0000256" key="1">
    <source>
        <dbReference type="ARBA" id="ARBA00009437"/>
    </source>
</evidence>
<proteinExistence type="inferred from homology"/>
<dbReference type="Pfam" id="PF03466">
    <property type="entry name" value="LysR_substrate"/>
    <property type="match status" value="1"/>
</dbReference>
<dbReference type="SUPFAM" id="SSF53850">
    <property type="entry name" value="Periplasmic binding protein-like II"/>
    <property type="match status" value="1"/>
</dbReference>
<dbReference type="InterPro" id="IPR000847">
    <property type="entry name" value="LysR_HTH_N"/>
</dbReference>
<dbReference type="SUPFAM" id="SSF46785">
    <property type="entry name" value="Winged helix' DNA-binding domain"/>
    <property type="match status" value="1"/>
</dbReference>
<dbReference type="CDD" id="cd08414">
    <property type="entry name" value="PBP2_LTTR_aromatics_like"/>
    <property type="match status" value="1"/>
</dbReference>
<dbReference type="Pfam" id="PF00126">
    <property type="entry name" value="HTH_1"/>
    <property type="match status" value="1"/>
</dbReference>
<dbReference type="GO" id="GO:0032993">
    <property type="term" value="C:protein-DNA complex"/>
    <property type="evidence" value="ECO:0007669"/>
    <property type="project" value="TreeGrafter"/>
</dbReference>
<dbReference type="PRINTS" id="PR00039">
    <property type="entry name" value="HTHLYSR"/>
</dbReference>
<comment type="similarity">
    <text evidence="1">Belongs to the LysR transcriptional regulatory family.</text>
</comment>
<accession>A0A8F9TSJ0</accession>
<evidence type="ECO:0000256" key="3">
    <source>
        <dbReference type="ARBA" id="ARBA00023125"/>
    </source>
</evidence>
<reference evidence="6" key="1">
    <citation type="submission" date="2021-08" db="EMBL/GenBank/DDBJ databases">
        <title>Genome of a novel bacterium of the phylum Verrucomicrobia, Oleiharenicola sp. KSB-15.</title>
        <authorList>
            <person name="Chung J.-H."/>
            <person name="Ahn J.-H."/>
            <person name="Yoon Y."/>
            <person name="Kim D.-Y."/>
            <person name="An S.-H."/>
            <person name="Park I."/>
            <person name="Yeon J."/>
        </authorList>
    </citation>
    <scope>NUCLEOTIDE SEQUENCE</scope>
    <source>
        <strain evidence="6">KSB-15</strain>
    </source>
</reference>
<feature type="domain" description="HTH lysR-type" evidence="5">
    <location>
        <begin position="1"/>
        <end position="57"/>
    </location>
</feature>
<name>A0A8F9TSJ0_9BACT</name>
<dbReference type="Gene3D" id="3.40.190.10">
    <property type="entry name" value="Periplasmic binding protein-like II"/>
    <property type="match status" value="2"/>
</dbReference>